<accession>A0A537J335</accession>
<organism evidence="1 2">
    <name type="scientific">Candidatus Segetimicrobium genomatis</name>
    <dbReference type="NCBI Taxonomy" id="2569760"/>
    <lineage>
        <taxon>Bacteria</taxon>
        <taxon>Bacillati</taxon>
        <taxon>Candidatus Sysuimicrobiota</taxon>
        <taxon>Candidatus Sysuimicrobiia</taxon>
        <taxon>Candidatus Sysuimicrobiales</taxon>
        <taxon>Candidatus Segetimicrobiaceae</taxon>
        <taxon>Candidatus Segetimicrobium</taxon>
    </lineage>
</organism>
<sequence length="156" mass="15810">MRTHAGAVVAVALIAGLVVGGMVQPAVGQGNLIIQAIKLFGIGYVVKTYGVQINDAINSLMANNNAKNRDMTKVVPILSVGVGIASSSPGAYIGAAQVQGPASAVNKVEAVAQIEGSVLGSVRLRGLIPVDSLNPIAGNLHRVYGVGVSALVDFQL</sequence>
<evidence type="ECO:0000313" key="2">
    <source>
        <dbReference type="Proteomes" id="UP000318093"/>
    </source>
</evidence>
<reference evidence="1 2" key="1">
    <citation type="journal article" date="2019" name="Nat. Microbiol.">
        <title>Mediterranean grassland soil C-N compound turnover is dependent on rainfall and depth, and is mediated by genomically divergent microorganisms.</title>
        <authorList>
            <person name="Diamond S."/>
            <person name="Andeer P.F."/>
            <person name="Li Z."/>
            <person name="Crits-Christoph A."/>
            <person name="Burstein D."/>
            <person name="Anantharaman K."/>
            <person name="Lane K.R."/>
            <person name="Thomas B.C."/>
            <person name="Pan C."/>
            <person name="Northen T.R."/>
            <person name="Banfield J.F."/>
        </authorList>
    </citation>
    <scope>NUCLEOTIDE SEQUENCE [LARGE SCALE GENOMIC DNA]</scope>
    <source>
        <strain evidence="1">NP_6</strain>
    </source>
</reference>
<protein>
    <submittedName>
        <fullName evidence="1">Uncharacterized protein</fullName>
    </submittedName>
</protein>
<dbReference type="AlphaFoldDB" id="A0A537J335"/>
<dbReference type="Proteomes" id="UP000318093">
    <property type="component" value="Unassembled WGS sequence"/>
</dbReference>
<gene>
    <name evidence="1" type="ORF">E6H03_12940</name>
</gene>
<comment type="caution">
    <text evidence="1">The sequence shown here is derived from an EMBL/GenBank/DDBJ whole genome shotgun (WGS) entry which is preliminary data.</text>
</comment>
<evidence type="ECO:0000313" key="1">
    <source>
        <dbReference type="EMBL" id="TMI77958.1"/>
    </source>
</evidence>
<name>A0A537J335_9BACT</name>
<dbReference type="EMBL" id="VBAN01000463">
    <property type="protein sequence ID" value="TMI77958.1"/>
    <property type="molecule type" value="Genomic_DNA"/>
</dbReference>
<proteinExistence type="predicted"/>